<reference evidence="4 5" key="1">
    <citation type="journal article" date="2021" name="Hortic Res">
        <title>Chromosome-scale assembly of the Dendrobium chrysotoxum genome enhances the understanding of orchid evolution.</title>
        <authorList>
            <person name="Zhang Y."/>
            <person name="Zhang G.Q."/>
            <person name="Zhang D."/>
            <person name="Liu X.D."/>
            <person name="Xu X.Y."/>
            <person name="Sun W.H."/>
            <person name="Yu X."/>
            <person name="Zhu X."/>
            <person name="Wang Z.W."/>
            <person name="Zhao X."/>
            <person name="Zhong W.Y."/>
            <person name="Chen H."/>
            <person name="Yin W.L."/>
            <person name="Huang T."/>
            <person name="Niu S.C."/>
            <person name="Liu Z.J."/>
        </authorList>
    </citation>
    <scope>NUCLEOTIDE SEQUENCE [LARGE SCALE GENOMIC DNA]</scope>
    <source>
        <strain evidence="4">Lindl</strain>
    </source>
</reference>
<comment type="caution">
    <text evidence="4">The sequence shown here is derived from an EMBL/GenBank/DDBJ whole genome shotgun (WGS) entry which is preliminary data.</text>
</comment>
<evidence type="ECO:0000256" key="3">
    <source>
        <dbReference type="ARBA" id="ARBA00023315"/>
    </source>
</evidence>
<keyword evidence="2" id="KW-0808">Transferase</keyword>
<proteinExistence type="inferred from homology"/>
<accession>A0AAV7GEW5</accession>
<gene>
    <name evidence="4" type="ORF">IEQ34_016204</name>
</gene>
<comment type="similarity">
    <text evidence="1">Belongs to the plant acyltransferase family.</text>
</comment>
<keyword evidence="5" id="KW-1185">Reference proteome</keyword>
<evidence type="ECO:0000313" key="5">
    <source>
        <dbReference type="Proteomes" id="UP000775213"/>
    </source>
</evidence>
<dbReference type="GO" id="GO:0016747">
    <property type="term" value="F:acyltransferase activity, transferring groups other than amino-acyl groups"/>
    <property type="evidence" value="ECO:0007669"/>
    <property type="project" value="TreeGrafter"/>
</dbReference>
<evidence type="ECO:0000256" key="1">
    <source>
        <dbReference type="ARBA" id="ARBA00009861"/>
    </source>
</evidence>
<organism evidence="4 5">
    <name type="scientific">Dendrobium chrysotoxum</name>
    <name type="common">Orchid</name>
    <dbReference type="NCBI Taxonomy" id="161865"/>
    <lineage>
        <taxon>Eukaryota</taxon>
        <taxon>Viridiplantae</taxon>
        <taxon>Streptophyta</taxon>
        <taxon>Embryophyta</taxon>
        <taxon>Tracheophyta</taxon>
        <taxon>Spermatophyta</taxon>
        <taxon>Magnoliopsida</taxon>
        <taxon>Liliopsida</taxon>
        <taxon>Asparagales</taxon>
        <taxon>Orchidaceae</taxon>
        <taxon>Epidendroideae</taxon>
        <taxon>Malaxideae</taxon>
        <taxon>Dendrobiinae</taxon>
        <taxon>Dendrobium</taxon>
    </lineage>
</organism>
<sequence length="440" mass="48672">MMGENDHGKMINISCSRPVMIKPAEETPSGDYFLSSLDLNLPIIIKTLECFPTTARLSCGGDTDGDGKYAVDVLRTSLQKVLVHFYPFIGRLAVAGDGKLFVKFNGDDGVPFVEATADFELESLGDISIPDPEKLRKFVYCPEPLQKILDVPLLTVQATKFRCGGLSIGLLMNHLIVDGVSIIQFRQAWAETARGLSLSLPPFLDRSILRASQPLDPKLIRHSEQDNDLTRYISPDKLLYRRFLFDAAKFSRLKQLAATNDSEKHVSNFASLAAFVWSARTKALNIPSLEPTKLLFAVDIRNRLQPPLPPGFFGNGIVFAGCICPAESLTNRPLNHAIQMVMEAARGVTNQFVRSFIDNYEITRSRPSLAGAFMITSWTQLEGAGLADFGWGEAAQFGPAEIVNRELAIFRPYYKDGKGISMILALPAPAMHSFEEMMSF</sequence>
<dbReference type="Gene3D" id="3.30.559.10">
    <property type="entry name" value="Chloramphenicol acetyltransferase-like domain"/>
    <property type="match status" value="2"/>
</dbReference>
<dbReference type="PANTHER" id="PTHR31642">
    <property type="entry name" value="TRICHOTHECENE 3-O-ACETYLTRANSFERASE"/>
    <property type="match status" value="1"/>
</dbReference>
<dbReference type="Proteomes" id="UP000775213">
    <property type="component" value="Unassembled WGS sequence"/>
</dbReference>
<dbReference type="InterPro" id="IPR023213">
    <property type="entry name" value="CAT-like_dom_sf"/>
</dbReference>
<evidence type="ECO:0000256" key="2">
    <source>
        <dbReference type="ARBA" id="ARBA00022679"/>
    </source>
</evidence>
<keyword evidence="3" id="KW-0012">Acyltransferase</keyword>
<dbReference type="AlphaFoldDB" id="A0AAV7GEW5"/>
<dbReference type="Pfam" id="PF02458">
    <property type="entry name" value="Transferase"/>
    <property type="match status" value="1"/>
</dbReference>
<protein>
    <submittedName>
        <fullName evidence="4">Uncharacterized protein</fullName>
    </submittedName>
</protein>
<dbReference type="InterPro" id="IPR050317">
    <property type="entry name" value="Plant_Fungal_Acyltransferase"/>
</dbReference>
<dbReference type="PANTHER" id="PTHR31642:SF318">
    <property type="entry name" value="OMEGA-HYDROXYPALMITATE O-FERULOYL TRANSFERASE"/>
    <property type="match status" value="1"/>
</dbReference>
<name>A0AAV7GEW5_DENCH</name>
<dbReference type="SUPFAM" id="SSF52777">
    <property type="entry name" value="CoA-dependent acyltransferases"/>
    <property type="match status" value="1"/>
</dbReference>
<dbReference type="EMBL" id="JAGFBR010000015">
    <property type="protein sequence ID" value="KAH0454280.1"/>
    <property type="molecule type" value="Genomic_DNA"/>
</dbReference>
<evidence type="ECO:0000313" key="4">
    <source>
        <dbReference type="EMBL" id="KAH0454280.1"/>
    </source>
</evidence>